<protein>
    <submittedName>
        <fullName evidence="2">Uncharacterized protein</fullName>
    </submittedName>
</protein>
<evidence type="ECO:0000313" key="2">
    <source>
        <dbReference type="EMBL" id="MBG6121400.1"/>
    </source>
</evidence>
<gene>
    <name evidence="2" type="ORF">IW254_000369</name>
</gene>
<keyword evidence="1" id="KW-0472">Membrane</keyword>
<feature type="transmembrane region" description="Helical" evidence="1">
    <location>
        <begin position="6"/>
        <end position="22"/>
    </location>
</feature>
<accession>A0A931DWI7</accession>
<reference evidence="2" key="1">
    <citation type="submission" date="2020-11" db="EMBL/GenBank/DDBJ databases">
        <title>Sequencing the genomes of 1000 actinobacteria strains.</title>
        <authorList>
            <person name="Klenk H.-P."/>
        </authorList>
    </citation>
    <scope>NUCLEOTIDE SEQUENCE</scope>
    <source>
        <strain evidence="2">DSM 45632</strain>
    </source>
</reference>
<keyword evidence="3" id="KW-1185">Reference proteome</keyword>
<proteinExistence type="predicted"/>
<dbReference type="AlphaFoldDB" id="A0A931DWI7"/>
<evidence type="ECO:0000313" key="3">
    <source>
        <dbReference type="Proteomes" id="UP000658613"/>
    </source>
</evidence>
<evidence type="ECO:0000256" key="1">
    <source>
        <dbReference type="SAM" id="Phobius"/>
    </source>
</evidence>
<keyword evidence="1" id="KW-1133">Transmembrane helix</keyword>
<organism evidence="2 3">
    <name type="scientific">Corynebacterium aquatimens</name>
    <dbReference type="NCBI Taxonomy" id="1190508"/>
    <lineage>
        <taxon>Bacteria</taxon>
        <taxon>Bacillati</taxon>
        <taxon>Actinomycetota</taxon>
        <taxon>Actinomycetes</taxon>
        <taxon>Mycobacteriales</taxon>
        <taxon>Corynebacteriaceae</taxon>
        <taxon>Corynebacterium</taxon>
    </lineage>
</organism>
<comment type="caution">
    <text evidence="2">The sequence shown here is derived from an EMBL/GenBank/DDBJ whole genome shotgun (WGS) entry which is preliminary data.</text>
</comment>
<dbReference type="RefSeq" id="WP_196823969.1">
    <property type="nucleotide sequence ID" value="NZ_CP046980.1"/>
</dbReference>
<keyword evidence="1" id="KW-0812">Transmembrane</keyword>
<sequence>MISDILVAWCVGALAYVSFRAWRRPTWSLRDLISPVLTVAVVLLLSRAIAWYEAAPFWVWPVLLFASVATVGLGVYKYAATAANRSEAAAQTAPR</sequence>
<name>A0A931DWI7_9CORY</name>
<dbReference type="EMBL" id="JADOUE010000001">
    <property type="protein sequence ID" value="MBG6121400.1"/>
    <property type="molecule type" value="Genomic_DNA"/>
</dbReference>
<feature type="transmembrane region" description="Helical" evidence="1">
    <location>
        <begin position="34"/>
        <end position="52"/>
    </location>
</feature>
<feature type="transmembrane region" description="Helical" evidence="1">
    <location>
        <begin position="58"/>
        <end position="76"/>
    </location>
</feature>
<dbReference type="Proteomes" id="UP000658613">
    <property type="component" value="Unassembled WGS sequence"/>
</dbReference>